<dbReference type="Proteomes" id="UP001172082">
    <property type="component" value="Unassembled WGS sequence"/>
</dbReference>
<proteinExistence type="predicted"/>
<dbReference type="EMBL" id="JAUJEA010000001">
    <property type="protein sequence ID" value="MDN5200820.1"/>
    <property type="molecule type" value="Genomic_DNA"/>
</dbReference>
<sequence length="92" mass="9951">MNGAGTAAHVAAIQNAIKASGAIIKIEVNEFVSLLSKMDPGLVIESQGGLFSASFKYLTSYKGFVFYTKSGDRLSISGKHEMIRAKRIWVPE</sequence>
<organism evidence="1 2">
    <name type="scientific">Splendidivirga corallicola</name>
    <dbReference type="NCBI Taxonomy" id="3051826"/>
    <lineage>
        <taxon>Bacteria</taxon>
        <taxon>Pseudomonadati</taxon>
        <taxon>Bacteroidota</taxon>
        <taxon>Cytophagia</taxon>
        <taxon>Cytophagales</taxon>
        <taxon>Splendidivirgaceae</taxon>
        <taxon>Splendidivirga</taxon>
    </lineage>
</organism>
<keyword evidence="2" id="KW-1185">Reference proteome</keyword>
<accession>A0ABT8KMR1</accession>
<evidence type="ECO:0000313" key="2">
    <source>
        <dbReference type="Proteomes" id="UP001172082"/>
    </source>
</evidence>
<reference evidence="1" key="1">
    <citation type="submission" date="2023-06" db="EMBL/GenBank/DDBJ databases">
        <title>Genomic of Parafulvivirga corallium.</title>
        <authorList>
            <person name="Wang G."/>
        </authorList>
    </citation>
    <scope>NUCLEOTIDE SEQUENCE</scope>
    <source>
        <strain evidence="1">BMA10</strain>
    </source>
</reference>
<evidence type="ECO:0000313" key="1">
    <source>
        <dbReference type="EMBL" id="MDN5200820.1"/>
    </source>
</evidence>
<dbReference type="RefSeq" id="WP_346750839.1">
    <property type="nucleotide sequence ID" value="NZ_JAUJEA010000001.1"/>
</dbReference>
<protein>
    <submittedName>
        <fullName evidence="1">Uncharacterized protein</fullName>
    </submittedName>
</protein>
<comment type="caution">
    <text evidence="1">The sequence shown here is derived from an EMBL/GenBank/DDBJ whole genome shotgun (WGS) entry which is preliminary data.</text>
</comment>
<gene>
    <name evidence="1" type="ORF">QQ008_05595</name>
</gene>
<name>A0ABT8KMR1_9BACT</name>